<gene>
    <name evidence="2" type="ORF">S06H3_45602</name>
</gene>
<comment type="caution">
    <text evidence="2">The sequence shown here is derived from an EMBL/GenBank/DDBJ whole genome shotgun (WGS) entry which is preliminary data.</text>
</comment>
<evidence type="ECO:0000259" key="1">
    <source>
        <dbReference type="Pfam" id="PF13439"/>
    </source>
</evidence>
<feature type="domain" description="Glycosyltransferase subfamily 4-like N-terminal" evidence="1">
    <location>
        <begin position="13"/>
        <end position="219"/>
    </location>
</feature>
<proteinExistence type="predicted"/>
<feature type="non-terminal residue" evidence="2">
    <location>
        <position position="259"/>
    </location>
</feature>
<feature type="non-terminal residue" evidence="2">
    <location>
        <position position="1"/>
    </location>
</feature>
<evidence type="ECO:0000313" key="2">
    <source>
        <dbReference type="EMBL" id="GAI34400.1"/>
    </source>
</evidence>
<accession>X1P5U8</accession>
<dbReference type="EMBL" id="BARV01028498">
    <property type="protein sequence ID" value="GAI34400.1"/>
    <property type="molecule type" value="Genomic_DNA"/>
</dbReference>
<name>X1P5U8_9ZZZZ</name>
<dbReference type="PANTHER" id="PTHR45947">
    <property type="entry name" value="SULFOQUINOVOSYL TRANSFERASE SQD2"/>
    <property type="match status" value="1"/>
</dbReference>
<sequence length="259" mass="29999">ANTFHYYRGGDCVYTFQVAELLQQMGHKIIHFAMHHPLNLLSQYSEFFVPEIDLPKELAQGGLRSRIRVLTRAVYSNKSKQKLSQLLDEYPVDIAHVQNINRHITPSIFHVLRARNRPIVWTLHDYFLLCPNSIFFSKDRVCEACKGGRFYKAVFKRCRKDSYLASVVVMLEEHIHRLLGLLKLVDFFIAPSQFLENKMIEYGFPSDKVIHIPNFIDTKSIKPSLNSNGYILYSGRLSYEKGLKTLVKAVSLYDSVKLL</sequence>
<reference evidence="2" key="1">
    <citation type="journal article" date="2014" name="Front. Microbiol.">
        <title>High frequency of phylogenetically diverse reductive dehalogenase-homologous genes in deep subseafloor sedimentary metagenomes.</title>
        <authorList>
            <person name="Kawai M."/>
            <person name="Futagami T."/>
            <person name="Toyoda A."/>
            <person name="Takaki Y."/>
            <person name="Nishi S."/>
            <person name="Hori S."/>
            <person name="Arai W."/>
            <person name="Tsubouchi T."/>
            <person name="Morono Y."/>
            <person name="Uchiyama I."/>
            <person name="Ito T."/>
            <person name="Fujiyama A."/>
            <person name="Inagaki F."/>
            <person name="Takami H."/>
        </authorList>
    </citation>
    <scope>NUCLEOTIDE SEQUENCE</scope>
    <source>
        <strain evidence="2">Expedition CK06-06</strain>
    </source>
</reference>
<dbReference type="InterPro" id="IPR050194">
    <property type="entry name" value="Glycosyltransferase_grp1"/>
</dbReference>
<dbReference type="SUPFAM" id="SSF53756">
    <property type="entry name" value="UDP-Glycosyltransferase/glycogen phosphorylase"/>
    <property type="match status" value="1"/>
</dbReference>
<dbReference type="Pfam" id="PF13439">
    <property type="entry name" value="Glyco_transf_4"/>
    <property type="match status" value="1"/>
</dbReference>
<organism evidence="2">
    <name type="scientific">marine sediment metagenome</name>
    <dbReference type="NCBI Taxonomy" id="412755"/>
    <lineage>
        <taxon>unclassified sequences</taxon>
        <taxon>metagenomes</taxon>
        <taxon>ecological metagenomes</taxon>
    </lineage>
</organism>
<protein>
    <recommendedName>
        <fullName evidence="1">Glycosyltransferase subfamily 4-like N-terminal domain-containing protein</fullName>
    </recommendedName>
</protein>
<dbReference type="AlphaFoldDB" id="X1P5U8"/>
<dbReference type="Gene3D" id="3.40.50.2000">
    <property type="entry name" value="Glycogen Phosphorylase B"/>
    <property type="match status" value="1"/>
</dbReference>
<dbReference type="InterPro" id="IPR028098">
    <property type="entry name" value="Glyco_trans_4-like_N"/>
</dbReference>
<dbReference type="PANTHER" id="PTHR45947:SF13">
    <property type="entry name" value="TRANSFERASE"/>
    <property type="match status" value="1"/>
</dbReference>
<dbReference type="GO" id="GO:0016757">
    <property type="term" value="F:glycosyltransferase activity"/>
    <property type="evidence" value="ECO:0007669"/>
    <property type="project" value="TreeGrafter"/>
</dbReference>